<dbReference type="SUPFAM" id="SSF53850">
    <property type="entry name" value="Periplasmic binding protein-like II"/>
    <property type="match status" value="1"/>
</dbReference>
<dbReference type="Gene3D" id="3.40.190.10">
    <property type="entry name" value="Periplasmic binding protein-like II"/>
    <property type="match status" value="2"/>
</dbReference>
<dbReference type="InterPro" id="IPR001638">
    <property type="entry name" value="Solute-binding_3/MltF_N"/>
</dbReference>
<dbReference type="PANTHER" id="PTHR35936:SF34">
    <property type="entry name" value="ABC TRANSPORTER EXTRACELLULAR-BINDING PROTEIN YCKB-RELATED"/>
    <property type="match status" value="1"/>
</dbReference>
<dbReference type="PROSITE" id="PS01039">
    <property type="entry name" value="SBP_BACTERIAL_3"/>
    <property type="match status" value="1"/>
</dbReference>
<dbReference type="EMBL" id="JNAD02000005">
    <property type="protein sequence ID" value="RKM96048.1"/>
    <property type="molecule type" value="Genomic_DNA"/>
</dbReference>
<gene>
    <name evidence="7" type="ORF">SFRA_013810</name>
</gene>
<dbReference type="GO" id="GO:0030313">
    <property type="term" value="C:cell envelope"/>
    <property type="evidence" value="ECO:0007669"/>
    <property type="project" value="UniProtKB-SubCell"/>
</dbReference>
<evidence type="ECO:0000313" key="7">
    <source>
        <dbReference type="EMBL" id="RKM96048.1"/>
    </source>
</evidence>
<keyword evidence="3 5" id="KW-0732">Signal</keyword>
<reference evidence="7 8" key="1">
    <citation type="journal article" date="2014" name="Genome Announc.">
        <title>Draft Genome Sequence of Streptomyces fradiae ATCC 19609, a Strain Highly Sensitive to Antibiotics.</title>
        <authorList>
            <person name="Bekker O.B."/>
            <person name="Klimina K.M."/>
            <person name="Vatlin A.A."/>
            <person name="Zakharevich N.V."/>
            <person name="Kasianov A.S."/>
            <person name="Danilenko V.N."/>
        </authorList>
    </citation>
    <scope>NUCLEOTIDE SEQUENCE [LARGE SCALE GENOMIC DNA]</scope>
    <source>
        <strain evidence="7 8">ATCC 19609</strain>
    </source>
</reference>
<evidence type="ECO:0000256" key="5">
    <source>
        <dbReference type="SAM" id="SignalP"/>
    </source>
</evidence>
<dbReference type="Proteomes" id="UP000028058">
    <property type="component" value="Unassembled WGS sequence"/>
</dbReference>
<dbReference type="PROSITE" id="PS51257">
    <property type="entry name" value="PROKAR_LIPOPROTEIN"/>
    <property type="match status" value="1"/>
</dbReference>
<dbReference type="AlphaFoldDB" id="A0A3R7FVY6"/>
<evidence type="ECO:0000256" key="4">
    <source>
        <dbReference type="RuleBase" id="RU003744"/>
    </source>
</evidence>
<keyword evidence="8" id="KW-1185">Reference proteome</keyword>
<comment type="similarity">
    <text evidence="2 4">Belongs to the bacterial solute-binding protein 3 family.</text>
</comment>
<feature type="chain" id="PRO_5043188191" evidence="5">
    <location>
        <begin position="34"/>
        <end position="276"/>
    </location>
</feature>
<comment type="caution">
    <text evidence="7">The sequence shown here is derived from an EMBL/GenBank/DDBJ whole genome shotgun (WGS) entry which is preliminary data.</text>
</comment>
<evidence type="ECO:0000256" key="2">
    <source>
        <dbReference type="ARBA" id="ARBA00010333"/>
    </source>
</evidence>
<dbReference type="CDD" id="cd13713">
    <property type="entry name" value="PBP2_Cystine_like_1"/>
    <property type="match status" value="1"/>
</dbReference>
<name>A0A3R7FVY6_9ACTN</name>
<sequence length="276" mass="29577">MRISAGRVTRRTALALTGSLVMVLAAGCGSGDADSEGAPARDYQLVEDGKLTFAMSGQYRPFNYFEDDGTLAGFDLELGNELAKRLDLKPNPVTGPFNSLVAGLKAKRYDLIVGSMSATDERKKQVDFTGEYYLSGAQLFVGKDSPVKSVDDLKDAKVGVVLGTTFEEYAKKQPGVAEVKTYSSDNEALTELGNGRIDAAITTKLLGLYQIKQTGIAIKPAGDILFPDPASIASQKGNPKLTAEVDKALEEIRNDGTYAELSEKWFGVDISPDSQS</sequence>
<dbReference type="Pfam" id="PF00497">
    <property type="entry name" value="SBP_bac_3"/>
    <property type="match status" value="1"/>
</dbReference>
<evidence type="ECO:0000256" key="1">
    <source>
        <dbReference type="ARBA" id="ARBA00004196"/>
    </source>
</evidence>
<dbReference type="SMART" id="SM00062">
    <property type="entry name" value="PBPb"/>
    <property type="match status" value="1"/>
</dbReference>
<dbReference type="PANTHER" id="PTHR35936">
    <property type="entry name" value="MEMBRANE-BOUND LYTIC MUREIN TRANSGLYCOSYLASE F"/>
    <property type="match status" value="1"/>
</dbReference>
<feature type="domain" description="Solute-binding protein family 3/N-terminal" evidence="6">
    <location>
        <begin position="50"/>
        <end position="269"/>
    </location>
</feature>
<evidence type="ECO:0000313" key="8">
    <source>
        <dbReference type="Proteomes" id="UP000028058"/>
    </source>
</evidence>
<protein>
    <submittedName>
        <fullName evidence="7">Amino acid ABC transporter substrate-binding protein</fullName>
    </submittedName>
</protein>
<proteinExistence type="inferred from homology"/>
<dbReference type="InterPro" id="IPR018313">
    <property type="entry name" value="SBP_3_CS"/>
</dbReference>
<organism evidence="7 8">
    <name type="scientific">Streptomyces xinghaiensis</name>
    <dbReference type="NCBI Taxonomy" id="1038928"/>
    <lineage>
        <taxon>Bacteria</taxon>
        <taxon>Bacillati</taxon>
        <taxon>Actinomycetota</taxon>
        <taxon>Actinomycetes</taxon>
        <taxon>Kitasatosporales</taxon>
        <taxon>Streptomycetaceae</taxon>
        <taxon>Streptomyces</taxon>
    </lineage>
</organism>
<evidence type="ECO:0000256" key="3">
    <source>
        <dbReference type="ARBA" id="ARBA00022729"/>
    </source>
</evidence>
<comment type="subcellular location">
    <subcellularLocation>
        <location evidence="1">Cell envelope</location>
    </subcellularLocation>
</comment>
<evidence type="ECO:0000259" key="6">
    <source>
        <dbReference type="SMART" id="SM00062"/>
    </source>
</evidence>
<accession>A0A3R7FVY6</accession>
<feature type="signal peptide" evidence="5">
    <location>
        <begin position="1"/>
        <end position="33"/>
    </location>
</feature>